<keyword evidence="3" id="KW-1185">Reference proteome</keyword>
<reference evidence="2 3" key="1">
    <citation type="submission" date="2020-04" db="EMBL/GenBank/DDBJ databases">
        <authorList>
            <person name="De Canck E."/>
        </authorList>
    </citation>
    <scope>NUCLEOTIDE SEQUENCE [LARGE SCALE GENOMIC DNA]</scope>
    <source>
        <strain evidence="2 3">LMG 3441</strain>
    </source>
</reference>
<protein>
    <recommendedName>
        <fullName evidence="4">Zinc-ribbon domain-containing protein</fullName>
    </recommendedName>
</protein>
<feature type="transmembrane region" description="Helical" evidence="1">
    <location>
        <begin position="62"/>
        <end position="82"/>
    </location>
</feature>
<feature type="transmembrane region" description="Helical" evidence="1">
    <location>
        <begin position="88"/>
        <end position="104"/>
    </location>
</feature>
<dbReference type="AlphaFoldDB" id="A0A6S6Z111"/>
<dbReference type="RefSeq" id="WP_175168497.1">
    <property type="nucleotide sequence ID" value="NZ_CADIJQ010000001.1"/>
</dbReference>
<organism evidence="2 3">
    <name type="scientific">Achromobacter kerstersii</name>
    <dbReference type="NCBI Taxonomy" id="1353890"/>
    <lineage>
        <taxon>Bacteria</taxon>
        <taxon>Pseudomonadati</taxon>
        <taxon>Pseudomonadota</taxon>
        <taxon>Betaproteobacteria</taxon>
        <taxon>Burkholderiales</taxon>
        <taxon>Alcaligenaceae</taxon>
        <taxon>Achromobacter</taxon>
    </lineage>
</organism>
<evidence type="ECO:0000256" key="1">
    <source>
        <dbReference type="SAM" id="Phobius"/>
    </source>
</evidence>
<evidence type="ECO:0000313" key="3">
    <source>
        <dbReference type="Proteomes" id="UP000494269"/>
    </source>
</evidence>
<sequence>MLCMKCGSGCEREDRYCGQCGASLARQFGRSEETDKAQSTPYLTRVDIKPFVIRGRQVKVDWLYWPSLAACLLAVLGFINAWGQGSGYFWFALLFVFGLVFKPANDLRRVRFGRVWRSTCLEANESGDVFITQLGGDCPICGGELGLRTVRGGPRHYTDNPVYTVVRCADQYDHYWRFDPLAIHPLRNDAPPRE</sequence>
<dbReference type="EMBL" id="CADIJQ010000001">
    <property type="protein sequence ID" value="CAB3654936.1"/>
    <property type="molecule type" value="Genomic_DNA"/>
</dbReference>
<evidence type="ECO:0008006" key="4">
    <source>
        <dbReference type="Google" id="ProtNLM"/>
    </source>
</evidence>
<name>A0A6S6Z111_9BURK</name>
<keyword evidence="1" id="KW-0812">Transmembrane</keyword>
<evidence type="ECO:0000313" key="2">
    <source>
        <dbReference type="EMBL" id="CAB3654936.1"/>
    </source>
</evidence>
<accession>A0A6S6Z111</accession>
<proteinExistence type="predicted"/>
<keyword evidence="1" id="KW-1133">Transmembrane helix</keyword>
<gene>
    <name evidence="2" type="ORF">LMG3441_00244</name>
</gene>
<dbReference type="Proteomes" id="UP000494269">
    <property type="component" value="Unassembled WGS sequence"/>
</dbReference>
<keyword evidence="1" id="KW-0472">Membrane</keyword>